<dbReference type="PANTHER" id="PTHR40980">
    <property type="entry name" value="PLUG DOMAIN-CONTAINING PROTEIN"/>
    <property type="match status" value="1"/>
</dbReference>
<feature type="domain" description="TonB-dependent receptor plug" evidence="7">
    <location>
        <begin position="51"/>
        <end position="162"/>
    </location>
</feature>
<comment type="similarity">
    <text evidence="4">Belongs to the TonB-dependent receptor family.</text>
</comment>
<keyword evidence="8" id="KW-0675">Receptor</keyword>
<evidence type="ECO:0000313" key="9">
    <source>
        <dbReference type="Proteomes" id="UP000570514"/>
    </source>
</evidence>
<dbReference type="NCBIfam" id="TIGR01782">
    <property type="entry name" value="TonB-Xanth-Caul"/>
    <property type="match status" value="1"/>
</dbReference>
<dbReference type="Gene3D" id="2.40.170.20">
    <property type="entry name" value="TonB-dependent receptor, beta-barrel domain"/>
    <property type="match status" value="1"/>
</dbReference>
<feature type="domain" description="TonB-dependent receptor-like beta-barrel" evidence="6">
    <location>
        <begin position="445"/>
        <end position="997"/>
    </location>
</feature>
<dbReference type="RefSeq" id="WP_167079891.1">
    <property type="nucleotide sequence ID" value="NZ_BAAADC010000001.1"/>
</dbReference>
<keyword evidence="9" id="KW-1185">Reference proteome</keyword>
<protein>
    <submittedName>
        <fullName evidence="8">TonB-dependent receptor</fullName>
    </submittedName>
</protein>
<name>A0A846MUP1_9PROT</name>
<dbReference type="Pfam" id="PF00593">
    <property type="entry name" value="TonB_dep_Rec_b-barrel"/>
    <property type="match status" value="1"/>
</dbReference>
<evidence type="ECO:0000259" key="7">
    <source>
        <dbReference type="Pfam" id="PF07715"/>
    </source>
</evidence>
<keyword evidence="4" id="KW-0798">TonB box</keyword>
<keyword evidence="2 4" id="KW-0472">Membrane</keyword>
<evidence type="ECO:0000256" key="4">
    <source>
        <dbReference type="RuleBase" id="RU003357"/>
    </source>
</evidence>
<evidence type="ECO:0000256" key="1">
    <source>
        <dbReference type="ARBA" id="ARBA00004442"/>
    </source>
</evidence>
<evidence type="ECO:0000256" key="2">
    <source>
        <dbReference type="ARBA" id="ARBA00023136"/>
    </source>
</evidence>
<dbReference type="InterPro" id="IPR037066">
    <property type="entry name" value="Plug_dom_sf"/>
</dbReference>
<dbReference type="GO" id="GO:0009279">
    <property type="term" value="C:cell outer membrane"/>
    <property type="evidence" value="ECO:0007669"/>
    <property type="project" value="UniProtKB-SubCell"/>
</dbReference>
<dbReference type="InterPro" id="IPR010104">
    <property type="entry name" value="TonB_rcpt_bac"/>
</dbReference>
<proteinExistence type="inferred from homology"/>
<evidence type="ECO:0000256" key="3">
    <source>
        <dbReference type="ARBA" id="ARBA00023237"/>
    </source>
</evidence>
<dbReference type="PANTHER" id="PTHR40980:SF3">
    <property type="entry name" value="TONB-DEPENDENT RECEPTOR-LIKE BETA-BARREL DOMAIN-CONTAINING PROTEIN"/>
    <property type="match status" value="1"/>
</dbReference>
<gene>
    <name evidence="8" type="ORF">FHS83_000150</name>
</gene>
<sequence>MTQSSTSIRGSLWLSASILAIMAASPVLAQQVETVTVTGIRASLQSAQAIKQNSDQVVDSISAVDIGALPDRNVSEALQRVPGVTLTRNDAGNNLVAMGSINTSIMIRGLAWVKSLVNGHDEFTAINGRSLNFSDVSADLLSGVDVYKSPTAKMIEGGVGGVIDLKTRKPFDQDGQMIAVSGDLTYGNLSDRMVPSVNGLYSNRWNTGIGEIGILASVDWQDQRTRTTGIRLATYDCWDMSSASLDRKSLTDTGYDTCMAEPVSATAGRLMGPKGWDYRQLDYHQQRLAADLVLQWRPSDKLEFTLSGLNSLANHQNLEHYVSVNISGDQFKAGKFDSAGNWYSSQSSLNDFDTGAGYGHNRSSDFSLNAKYNPTDSLEITADVQFVESDSTQTGMTLYTTAKDKPTYTIDVSSGDPKITYTSPSTLSKRSNYYWSAAMDHLEYDSAHAFNARLDASYKLPGNGLFGIIKSVDTGFRTEQKLSVTRQAGYNWGALTQTWQGDGLAYLDGTIGCKAGSNCSFAAADGVTYTTATGTMAKVNEQAEYFNYAQILGNSMPSLWLPSTSFARMNTLDSYKLLSSVELAANGNDQNWQRWIPFAAVAGCTGADVTCLNAYQNAKGSNSSGNRSSTIKEQTYAGYAQFNYAVDSLFGADIPIDGNIGVRIIRTEDQVGGGLLVMPYLNRTCTVGEVPNDKKTVTTCADYNKAVQFLGGIAGQGATIARPAMSNGYTDITPSFNLIAHLNDKLQARLAYSQTIVRPDFASMNSSASLNFNFYDANTYQKGIWNADPSGSGGNPSLKPMRANNYDASIEWYFAPTGSLTFSVFHKDLSDYFHSATVKETIVHPTSGQAMSFNYTTTINGKKGKIEGFELGYQQFYDQLPGIFGGLGVEANYTKIYNSGGVNGSGDISNTSATAFAQSSKLPIEGMSNDTYNLALLYSKYDIDARFAWNWRSKYLSATSDADSKQPAWVENYGQLDGSILYSFWEHYKVGVQITNITGAKYYADNGTSDYHPQRNWVEADRRFSLVFRSLF</sequence>
<evidence type="ECO:0000259" key="6">
    <source>
        <dbReference type="Pfam" id="PF00593"/>
    </source>
</evidence>
<dbReference type="Gene3D" id="2.170.130.10">
    <property type="entry name" value="TonB-dependent receptor, plug domain"/>
    <property type="match status" value="1"/>
</dbReference>
<comment type="caution">
    <text evidence="8">The sequence shown here is derived from an EMBL/GenBank/DDBJ whole genome shotgun (WGS) entry which is preliminary data.</text>
</comment>
<feature type="signal peptide" evidence="5">
    <location>
        <begin position="1"/>
        <end position="29"/>
    </location>
</feature>
<evidence type="ECO:0000313" key="8">
    <source>
        <dbReference type="EMBL" id="NIK86832.1"/>
    </source>
</evidence>
<evidence type="ECO:0000256" key="5">
    <source>
        <dbReference type="SAM" id="SignalP"/>
    </source>
</evidence>
<dbReference type="AlphaFoldDB" id="A0A846MUP1"/>
<dbReference type="Pfam" id="PF07715">
    <property type="entry name" value="Plug"/>
    <property type="match status" value="1"/>
</dbReference>
<dbReference type="InterPro" id="IPR012910">
    <property type="entry name" value="Plug_dom"/>
</dbReference>
<dbReference type="EMBL" id="JAASRM010000001">
    <property type="protein sequence ID" value="NIK86832.1"/>
    <property type="molecule type" value="Genomic_DNA"/>
</dbReference>
<organism evidence="8 9">
    <name type="scientific">Rhizomicrobium palustre</name>
    <dbReference type="NCBI Taxonomy" id="189966"/>
    <lineage>
        <taxon>Bacteria</taxon>
        <taxon>Pseudomonadati</taxon>
        <taxon>Pseudomonadota</taxon>
        <taxon>Alphaproteobacteria</taxon>
        <taxon>Micropepsales</taxon>
        <taxon>Micropepsaceae</taxon>
        <taxon>Rhizomicrobium</taxon>
    </lineage>
</organism>
<feature type="chain" id="PRO_5032273567" evidence="5">
    <location>
        <begin position="30"/>
        <end position="1032"/>
    </location>
</feature>
<reference evidence="8 9" key="1">
    <citation type="submission" date="2020-03" db="EMBL/GenBank/DDBJ databases">
        <title>Genomic Encyclopedia of Type Strains, Phase IV (KMG-IV): sequencing the most valuable type-strain genomes for metagenomic binning, comparative biology and taxonomic classification.</title>
        <authorList>
            <person name="Goeker M."/>
        </authorList>
    </citation>
    <scope>NUCLEOTIDE SEQUENCE [LARGE SCALE GENOMIC DNA]</scope>
    <source>
        <strain evidence="8 9">DSM 19867</strain>
    </source>
</reference>
<keyword evidence="5" id="KW-0732">Signal</keyword>
<accession>A0A846MUP1</accession>
<dbReference type="InterPro" id="IPR000531">
    <property type="entry name" value="Beta-barrel_TonB"/>
</dbReference>
<dbReference type="Proteomes" id="UP000570514">
    <property type="component" value="Unassembled WGS sequence"/>
</dbReference>
<dbReference type="SUPFAM" id="SSF56935">
    <property type="entry name" value="Porins"/>
    <property type="match status" value="1"/>
</dbReference>
<keyword evidence="3" id="KW-0998">Cell outer membrane</keyword>
<comment type="subcellular location">
    <subcellularLocation>
        <location evidence="1 4">Cell outer membrane</location>
    </subcellularLocation>
</comment>
<dbReference type="InterPro" id="IPR036942">
    <property type="entry name" value="Beta-barrel_TonB_sf"/>
</dbReference>